<dbReference type="GeneID" id="68117717"/>
<dbReference type="SUPFAM" id="SSF52833">
    <property type="entry name" value="Thioredoxin-like"/>
    <property type="match status" value="1"/>
</dbReference>
<dbReference type="OrthoDB" id="1026733at2759"/>
<evidence type="ECO:0000256" key="1">
    <source>
        <dbReference type="ARBA" id="ARBA00023054"/>
    </source>
</evidence>
<dbReference type="Proteomes" id="UP000444721">
    <property type="component" value="Unassembled WGS sequence"/>
</dbReference>
<evidence type="ECO:0000313" key="6">
    <source>
        <dbReference type="Proteomes" id="UP000444721"/>
    </source>
</evidence>
<dbReference type="InterPro" id="IPR036249">
    <property type="entry name" value="Thioredoxin-like_sf"/>
</dbReference>
<feature type="region of interest" description="Disordered" evidence="2">
    <location>
        <begin position="232"/>
        <end position="256"/>
    </location>
</feature>
<accession>A0A6A5C210</accession>
<dbReference type="InterPro" id="IPR050730">
    <property type="entry name" value="UBX_domain-protein"/>
</dbReference>
<evidence type="ECO:0000259" key="4">
    <source>
        <dbReference type="SMART" id="SM00594"/>
    </source>
</evidence>
<dbReference type="SUPFAM" id="SSF54236">
    <property type="entry name" value="Ubiquitin-like"/>
    <property type="match status" value="1"/>
</dbReference>
<dbReference type="PANTHER" id="PTHR23322">
    <property type="entry name" value="FAS-ASSOCIATED PROTEIN"/>
    <property type="match status" value="1"/>
</dbReference>
<dbReference type="VEuPathDB" id="AmoebaDB:NF0081030"/>
<gene>
    <name evidence="5" type="ORF">FDP41_010502</name>
</gene>
<name>A0A6A5C210_NAEFO</name>
<feature type="domain" description="UAS" evidence="4">
    <location>
        <begin position="70"/>
        <end position="209"/>
    </location>
</feature>
<evidence type="ECO:0000256" key="3">
    <source>
        <dbReference type="SAM" id="SignalP"/>
    </source>
</evidence>
<comment type="caution">
    <text evidence="5">The sequence shown here is derived from an EMBL/GenBank/DDBJ whole genome shotgun (WGS) entry which is preliminary data.</text>
</comment>
<dbReference type="VEuPathDB" id="AmoebaDB:FDP41_010502"/>
<keyword evidence="1" id="KW-0175">Coiled coil</keyword>
<proteinExistence type="predicted"/>
<dbReference type="AlphaFoldDB" id="A0A6A5C210"/>
<dbReference type="Gene3D" id="3.40.30.10">
    <property type="entry name" value="Glutaredoxin"/>
    <property type="match status" value="1"/>
</dbReference>
<dbReference type="VEuPathDB" id="AmoebaDB:NfTy_012650"/>
<keyword evidence="6" id="KW-1185">Reference proteome</keyword>
<dbReference type="GO" id="GO:0005783">
    <property type="term" value="C:endoplasmic reticulum"/>
    <property type="evidence" value="ECO:0007669"/>
    <property type="project" value="TreeGrafter"/>
</dbReference>
<dbReference type="InterPro" id="IPR029071">
    <property type="entry name" value="Ubiquitin-like_domsf"/>
</dbReference>
<dbReference type="SMART" id="SM00594">
    <property type="entry name" value="UAS"/>
    <property type="match status" value="1"/>
</dbReference>
<dbReference type="OMA" id="FCKNNDQ"/>
<evidence type="ECO:0000313" key="5">
    <source>
        <dbReference type="EMBL" id="KAF0983437.1"/>
    </source>
</evidence>
<protein>
    <recommendedName>
        <fullName evidence="4">UAS domain-containing protein</fullName>
    </recommendedName>
</protein>
<sequence>MSQYLYDLFAWLMSKIWGLLPFRLAVNPSEKVIREQLRTHSVATNNQALQDLIVDIISHLPSLDELIGEQQQHEHHDQEHHHPNVMEMIPHLFEGTFKEAIDFCKNNDQLLFVYLHSPGHDDSYEFIQNVFCRKEFIEFVNSNFVVFSSSIKSQEGFAVSNQIQATSFPFLAILMGNKVYWKMDGLSELMNSSQQSGIHLIDALLTQLISEHERLDAQLIIQRNEKQMREFERRAREEQDRAYEESLRRDREKEEKRLQMEREKERALNQFKFKLFENETKRNEIRQNLLFYNNEPNYKNIKLKLPNGTETQNKFSLHLTFGDLHRFVHAYSGSWQPSRFSKLETDYELTLNSFPKRQIPFDDSQTLSSIEGKALLIYVREAEHDEDEQFALQHSL</sequence>
<dbReference type="InterPro" id="IPR006577">
    <property type="entry name" value="UAS"/>
</dbReference>
<dbReference type="GO" id="GO:0043130">
    <property type="term" value="F:ubiquitin binding"/>
    <property type="evidence" value="ECO:0007669"/>
    <property type="project" value="TreeGrafter"/>
</dbReference>
<dbReference type="Pfam" id="PF00789">
    <property type="entry name" value="UBX"/>
    <property type="match status" value="1"/>
</dbReference>
<organism evidence="5 6">
    <name type="scientific">Naegleria fowleri</name>
    <name type="common">Brain eating amoeba</name>
    <dbReference type="NCBI Taxonomy" id="5763"/>
    <lineage>
        <taxon>Eukaryota</taxon>
        <taxon>Discoba</taxon>
        <taxon>Heterolobosea</taxon>
        <taxon>Tetramitia</taxon>
        <taxon>Eutetramitia</taxon>
        <taxon>Vahlkampfiidae</taxon>
        <taxon>Naegleria</taxon>
    </lineage>
</organism>
<keyword evidence="3" id="KW-0732">Signal</keyword>
<dbReference type="Gene3D" id="3.10.20.90">
    <property type="entry name" value="Phosphatidylinositol 3-kinase Catalytic Subunit, Chain A, domain 1"/>
    <property type="match status" value="1"/>
</dbReference>
<feature type="chain" id="PRO_5025355970" description="UAS domain-containing protein" evidence="3">
    <location>
        <begin position="19"/>
        <end position="396"/>
    </location>
</feature>
<dbReference type="PANTHER" id="PTHR23322:SF1">
    <property type="entry name" value="FAS-ASSOCIATED FACTOR 2"/>
    <property type="match status" value="1"/>
</dbReference>
<dbReference type="EMBL" id="VFQX01000006">
    <property type="protein sequence ID" value="KAF0983437.1"/>
    <property type="molecule type" value="Genomic_DNA"/>
</dbReference>
<dbReference type="InterPro" id="IPR001012">
    <property type="entry name" value="UBX_dom"/>
</dbReference>
<feature type="signal peptide" evidence="3">
    <location>
        <begin position="1"/>
        <end position="18"/>
    </location>
</feature>
<dbReference type="RefSeq" id="XP_044568150.1">
    <property type="nucleotide sequence ID" value="XM_044700808.1"/>
</dbReference>
<dbReference type="GO" id="GO:0036503">
    <property type="term" value="P:ERAD pathway"/>
    <property type="evidence" value="ECO:0007669"/>
    <property type="project" value="TreeGrafter"/>
</dbReference>
<evidence type="ECO:0000256" key="2">
    <source>
        <dbReference type="SAM" id="MobiDB-lite"/>
    </source>
</evidence>
<reference evidence="5 6" key="1">
    <citation type="journal article" date="2019" name="Sci. Rep.">
        <title>Nanopore sequencing improves the draft genome of the human pathogenic amoeba Naegleria fowleri.</title>
        <authorList>
            <person name="Liechti N."/>
            <person name="Schurch N."/>
            <person name="Bruggmann R."/>
            <person name="Wittwer M."/>
        </authorList>
    </citation>
    <scope>NUCLEOTIDE SEQUENCE [LARGE SCALE GENOMIC DNA]</scope>
    <source>
        <strain evidence="5 6">ATCC 30894</strain>
    </source>
</reference>